<proteinExistence type="predicted"/>
<comment type="caution">
    <text evidence="2">The sequence shown here is derived from an EMBL/GenBank/DDBJ whole genome shotgun (WGS) entry which is preliminary data.</text>
</comment>
<reference evidence="2" key="1">
    <citation type="submission" date="2019-12" db="EMBL/GenBank/DDBJ databases">
        <title>Genome sequencing and annotation of Brassica cretica.</title>
        <authorList>
            <person name="Studholme D.J."/>
            <person name="Sarris P.F."/>
        </authorList>
    </citation>
    <scope>NUCLEOTIDE SEQUENCE</scope>
    <source>
        <strain evidence="2">PFS-102/07</strain>
        <tissue evidence="2">Leaf</tissue>
    </source>
</reference>
<sequence length="125" mass="14413">MLTDCPIPTNGERTPADRCIDFALGFTLCLVIVILIHYLKRCCKVGSRMEWSFSAPAQIQQLLKMKSYDCLDAYIHGFFERLQVILRRGICSYIFEILFTCSKISSLTDFSQFYTIAREFQDSAD</sequence>
<name>A0A8S9GLS2_BRACR</name>
<keyword evidence="1" id="KW-1133">Transmembrane helix</keyword>
<feature type="transmembrane region" description="Helical" evidence="1">
    <location>
        <begin position="20"/>
        <end position="39"/>
    </location>
</feature>
<dbReference type="EMBL" id="QGKY02001925">
    <property type="protein sequence ID" value="KAF2546050.1"/>
    <property type="molecule type" value="Genomic_DNA"/>
</dbReference>
<dbReference type="AlphaFoldDB" id="A0A8S9GLS2"/>
<gene>
    <name evidence="2" type="ORF">F2Q70_00020811</name>
</gene>
<evidence type="ECO:0000313" key="2">
    <source>
        <dbReference type="EMBL" id="KAF2546050.1"/>
    </source>
</evidence>
<organism evidence="2">
    <name type="scientific">Brassica cretica</name>
    <name type="common">Mustard</name>
    <dbReference type="NCBI Taxonomy" id="69181"/>
    <lineage>
        <taxon>Eukaryota</taxon>
        <taxon>Viridiplantae</taxon>
        <taxon>Streptophyta</taxon>
        <taxon>Embryophyta</taxon>
        <taxon>Tracheophyta</taxon>
        <taxon>Spermatophyta</taxon>
        <taxon>Magnoliopsida</taxon>
        <taxon>eudicotyledons</taxon>
        <taxon>Gunneridae</taxon>
        <taxon>Pentapetalae</taxon>
        <taxon>rosids</taxon>
        <taxon>malvids</taxon>
        <taxon>Brassicales</taxon>
        <taxon>Brassicaceae</taxon>
        <taxon>Brassiceae</taxon>
        <taxon>Brassica</taxon>
    </lineage>
</organism>
<keyword evidence="1" id="KW-0812">Transmembrane</keyword>
<accession>A0A8S9GLS2</accession>
<protein>
    <submittedName>
        <fullName evidence="2">Uncharacterized protein</fullName>
    </submittedName>
</protein>
<keyword evidence="1" id="KW-0472">Membrane</keyword>
<evidence type="ECO:0000256" key="1">
    <source>
        <dbReference type="SAM" id="Phobius"/>
    </source>
</evidence>